<dbReference type="Pfam" id="PF00072">
    <property type="entry name" value="Response_reg"/>
    <property type="match status" value="2"/>
</dbReference>
<dbReference type="Proteomes" id="UP000004827">
    <property type="component" value="Unassembled WGS sequence"/>
</dbReference>
<protein>
    <recommendedName>
        <fullName evidence="4">histidine kinase</fullName>
        <ecNumber evidence="4">2.7.13.3</ecNumber>
    </recommendedName>
</protein>
<dbReference type="GO" id="GO:0016787">
    <property type="term" value="F:hydrolase activity"/>
    <property type="evidence" value="ECO:0007669"/>
    <property type="project" value="UniProtKB-KW"/>
</dbReference>
<dbReference type="SUPFAM" id="SSF55874">
    <property type="entry name" value="ATPase domain of HSP90 chaperone/DNA topoisomerase II/histidine kinase"/>
    <property type="match status" value="1"/>
</dbReference>
<dbReference type="PANTHER" id="PTHR45339">
    <property type="entry name" value="HYBRID SIGNAL TRANSDUCTION HISTIDINE KINASE J"/>
    <property type="match status" value="1"/>
</dbReference>
<evidence type="ECO:0000256" key="17">
    <source>
        <dbReference type="PROSITE-ProRule" id="PRU00169"/>
    </source>
</evidence>
<dbReference type="InterPro" id="IPR048760">
    <property type="entry name" value="VP0354-like_sensor_dom"/>
</dbReference>
<dbReference type="Gene3D" id="1.10.287.130">
    <property type="match status" value="1"/>
</dbReference>
<keyword evidence="14" id="KW-0902">Two-component regulatory system</keyword>
<dbReference type="SMART" id="SM00448">
    <property type="entry name" value="REC"/>
    <property type="match status" value="2"/>
</dbReference>
<dbReference type="InterPro" id="IPR029151">
    <property type="entry name" value="Sensor-like_sf"/>
</dbReference>
<dbReference type="Pfam" id="PF02518">
    <property type="entry name" value="HATPase_c"/>
    <property type="match status" value="1"/>
</dbReference>
<evidence type="ECO:0000256" key="1">
    <source>
        <dbReference type="ARBA" id="ARBA00000085"/>
    </source>
</evidence>
<evidence type="ECO:0000256" key="2">
    <source>
        <dbReference type="ARBA" id="ARBA00004533"/>
    </source>
</evidence>
<keyword evidence="7" id="KW-0808">Transferase</keyword>
<dbReference type="InterPro" id="IPR042240">
    <property type="entry name" value="CHASE_sf"/>
</dbReference>
<evidence type="ECO:0000256" key="4">
    <source>
        <dbReference type="ARBA" id="ARBA00012438"/>
    </source>
</evidence>
<dbReference type="InterPro" id="IPR036890">
    <property type="entry name" value="HATPase_C_sf"/>
</dbReference>
<dbReference type="Pfam" id="PF00512">
    <property type="entry name" value="HisKA"/>
    <property type="match status" value="1"/>
</dbReference>
<dbReference type="PROSITE" id="PS50894">
    <property type="entry name" value="HPT"/>
    <property type="match status" value="1"/>
</dbReference>
<feature type="transmembrane region" description="Helical" evidence="18">
    <location>
        <begin position="12"/>
        <end position="34"/>
    </location>
</feature>
<dbReference type="InterPro" id="IPR000014">
    <property type="entry name" value="PAS"/>
</dbReference>
<dbReference type="InterPro" id="IPR004358">
    <property type="entry name" value="Sig_transdc_His_kin-like_C"/>
</dbReference>
<sequence length="1586" mass="177959">MSKENLGKFDVITRWIPLLVGLLLTFSAAGVLHYQNQIEAREHIHDLANQAESLIKERFSRFEYGLRGARGAVLAAGVDKLTRKQFEDYINSRDIEREFPGALGFGFIRRVPVDKEADFIVAARRDDFPNFTIRTLTPHDGDRFIIQYIYPEKPNLQAIGLDIGSETNRRKAALASVREQQPYLTAPITLVQADNKPRRGVLILLPVYPSRMELNTPDEREKYFLGWAYAPLVVDDVLSDLSSIMAHALIQLSNTAENEPFFRSQVSNNKYYPEESITRTISVLGQEWVFELVPNDLAFQHVRWDIRWVIVLGLGVTFLSVLALNLLRTSAEGETVAEDAMPKGLKGVSLFWNSSVRKRTWPPAIAAVLLIFLTIAWLIVERELNDVKVNLTNATESSLARLEEAAKLYSRDTVSLAKTPPLHELMKTQGNGEAAEQWKARLADVFKAYMLATPEIYQIRLLTAQSGWREQVKIQQSEKLFETFKDDALQNKSGELYIRETLKMGADKVYMSDISLHREFGVIVHPERPIWRFSTPIFAEDGTPFGIVIINISVKPVLSEIAENDRHDVITYVTNTEGEFIYHPDSESTFAFEHGHSFRWQDAFKEADFLSLDVSGVLSIKGWRGNFWEKQVKLLLDAGSDQRFITIHTAQLQLPVLMRIATQILIVIAIMMVFVLMSVSIQYWLWLTSMVKQREEWNLQLQNQKEKEVFRFKALLESSPEATLIVDTNGIIKMVNEEAEKVFGYGRDELEGYPMHRLFPHDLESARAKHAQWHELRPGNQRIEIAVRSDETEFPVEISSSSVQMDDGLLISVSIRNITDRLAFEQTLKQALHDAEQATQAKSVFLANTSHEIRTPLNAILGLTHLLSDESLTESQHRLVDKIGISGKSLLGIVNDVLDLSKIEANEMILEALPLDLREFLEEVASVFSTQAEAKNLDFKLEIGVDLPHWVIADSMRLRQILTNLLSNALKFTSVGHIALRAEIIDKFIWKGAEKNIVRFSITDTGIGISEEAQKRLFKPFSQADTSTSRRFGGTGLGLSIVHKLLGLMEGKIGVESREGQGSTFWTDMPLQTLSDEDIILQEQQAQTLFVLIAEDNPEEAKHLQSVAHSLGWRSEIVHDGAALVDAVKVRKTQKLRLPDVLIVDNQMPAMDGLTAVHHLAEIFGAKRPPVVLINSDGSLEQRKIEEDELGINSLLDKPINASAVFNAVNSAVSQHSGNANRVLQSTRTEAIKAKWLLGFRVLVVDDSATNLEVADYVLTQAGATTNVVASGEEAINKLKQQNEYDAVLMDVQMPGMDGLETTRYIRNTLKLHALPIIALTAGALVEERKRAFASGMNDFLTKPISPSRLISVLRTQVAKYRGEDYLSENISSQPLSVNDWPQIEGLNHEQAQEFFMGNQQLFFTALSHLIEDNTNLTEGEQDFDGLDAKPLRLATAEQVHKLRSTSGMIGAEKMQQMASEAEVILRQQGVPANAIMAELSSELLTLIQVSKEAIAAWKKASQLELSPAERDVTETIAPETLKLLLQLLADQDLEVLDLVEQHRAALYSAMGGEAFQQLSDSLERLNFKQAKSLLESLTQHMGVSA</sequence>
<dbReference type="NCBIfam" id="TIGR00229">
    <property type="entry name" value="sensory_box"/>
    <property type="match status" value="1"/>
</dbReference>
<evidence type="ECO:0000313" key="24">
    <source>
        <dbReference type="EMBL" id="EEW05043.1"/>
    </source>
</evidence>
<feature type="domain" description="Histidine kinase" evidence="19">
    <location>
        <begin position="848"/>
        <end position="1073"/>
    </location>
</feature>
<dbReference type="SUPFAM" id="SSF47226">
    <property type="entry name" value="Histidine-containing phosphotransfer domain, HPT domain"/>
    <property type="match status" value="1"/>
</dbReference>
<evidence type="ECO:0000256" key="10">
    <source>
        <dbReference type="ARBA" id="ARBA00022777"/>
    </source>
</evidence>
<dbReference type="CDD" id="cd17546">
    <property type="entry name" value="REC_hyHK_CKI1_RcsC-like"/>
    <property type="match status" value="2"/>
</dbReference>
<evidence type="ECO:0000256" key="12">
    <source>
        <dbReference type="ARBA" id="ARBA00022840"/>
    </source>
</evidence>
<dbReference type="InterPro" id="IPR006189">
    <property type="entry name" value="CHASE_dom"/>
</dbReference>
<keyword evidence="13 18" id="KW-1133">Transmembrane helix</keyword>
<accession>D2YJK7</accession>
<dbReference type="PROSITE" id="PS50110">
    <property type="entry name" value="RESPONSE_REGULATORY"/>
    <property type="match status" value="2"/>
</dbReference>
<dbReference type="SMART" id="SM00387">
    <property type="entry name" value="HATPase_c"/>
    <property type="match status" value="1"/>
</dbReference>
<dbReference type="InterPro" id="IPR008207">
    <property type="entry name" value="Sig_transdc_His_kin_Hpt_dom"/>
</dbReference>
<evidence type="ECO:0000259" key="19">
    <source>
        <dbReference type="PROSITE" id="PS50109"/>
    </source>
</evidence>
<feature type="transmembrane region" description="Helical" evidence="18">
    <location>
        <begin position="308"/>
        <end position="327"/>
    </location>
</feature>
<dbReference type="SMART" id="SM00388">
    <property type="entry name" value="HisKA"/>
    <property type="match status" value="1"/>
</dbReference>
<proteinExistence type="predicted"/>
<feature type="transmembrane region" description="Helical" evidence="18">
    <location>
        <begin position="361"/>
        <end position="380"/>
    </location>
</feature>
<evidence type="ECO:0000259" key="20">
    <source>
        <dbReference type="PROSITE" id="PS50110"/>
    </source>
</evidence>
<dbReference type="FunFam" id="3.30.565.10:FF:000010">
    <property type="entry name" value="Sensor histidine kinase RcsC"/>
    <property type="match status" value="1"/>
</dbReference>
<dbReference type="InterPro" id="IPR036641">
    <property type="entry name" value="HPT_dom_sf"/>
</dbReference>
<dbReference type="CDD" id="cd00130">
    <property type="entry name" value="PAS"/>
    <property type="match status" value="1"/>
</dbReference>
<dbReference type="EC" id="2.7.13.3" evidence="4"/>
<keyword evidence="11" id="KW-0378">Hydrolase</keyword>
<dbReference type="CDD" id="cd16922">
    <property type="entry name" value="HATPase_EvgS-ArcB-TorS-like"/>
    <property type="match status" value="1"/>
</dbReference>
<comment type="subcellular location">
    <subcellularLocation>
        <location evidence="2">Cell inner membrane</location>
    </subcellularLocation>
    <subcellularLocation>
        <location evidence="3">Cell membrane</location>
        <topology evidence="3">Multi-pass membrane protein</topology>
    </subcellularLocation>
</comment>
<dbReference type="SMART" id="SM00091">
    <property type="entry name" value="PAS"/>
    <property type="match status" value="1"/>
</dbReference>
<evidence type="ECO:0000256" key="16">
    <source>
        <dbReference type="PROSITE-ProRule" id="PRU00110"/>
    </source>
</evidence>
<dbReference type="Pfam" id="PF21623">
    <property type="entry name" value="HK_sensor_dom_bact"/>
    <property type="match status" value="1"/>
</dbReference>
<evidence type="ECO:0000256" key="9">
    <source>
        <dbReference type="ARBA" id="ARBA00022741"/>
    </source>
</evidence>
<evidence type="ECO:0000256" key="7">
    <source>
        <dbReference type="ARBA" id="ARBA00022679"/>
    </source>
</evidence>
<feature type="domain" description="CHASE" evidence="22">
    <location>
        <begin position="77"/>
        <end position="244"/>
    </location>
</feature>
<keyword evidence="12" id="KW-0067">ATP-binding</keyword>
<evidence type="ECO:0000313" key="25">
    <source>
        <dbReference type="Proteomes" id="UP000004827"/>
    </source>
</evidence>
<dbReference type="InterPro" id="IPR003594">
    <property type="entry name" value="HATPase_dom"/>
</dbReference>
<feature type="modified residue" description="Phosphohistidine" evidence="16">
    <location>
        <position position="1441"/>
    </location>
</feature>
<dbReference type="GO" id="GO:0005886">
    <property type="term" value="C:plasma membrane"/>
    <property type="evidence" value="ECO:0007669"/>
    <property type="project" value="UniProtKB-SubCell"/>
</dbReference>
<dbReference type="InterPro" id="IPR035965">
    <property type="entry name" value="PAS-like_dom_sf"/>
</dbReference>
<feature type="domain" description="Response regulatory" evidence="20">
    <location>
        <begin position="1090"/>
        <end position="1213"/>
    </location>
</feature>
<feature type="modified residue" description="4-aspartylphosphate" evidence="17">
    <location>
        <position position="1145"/>
    </location>
</feature>
<keyword evidence="5" id="KW-1003">Cell membrane</keyword>
<feature type="domain" description="PAS" evidence="21">
    <location>
        <begin position="708"/>
        <end position="767"/>
    </location>
</feature>
<evidence type="ECO:0000256" key="8">
    <source>
        <dbReference type="ARBA" id="ARBA00022692"/>
    </source>
</evidence>
<dbReference type="SUPFAM" id="SSF103190">
    <property type="entry name" value="Sensory domain-like"/>
    <property type="match status" value="1"/>
</dbReference>
<dbReference type="SMART" id="SM01079">
    <property type="entry name" value="CHASE"/>
    <property type="match status" value="1"/>
</dbReference>
<dbReference type="SUPFAM" id="SSF47384">
    <property type="entry name" value="Homodimeric domain of signal transducing histidine kinase"/>
    <property type="match status" value="1"/>
</dbReference>
<dbReference type="InterPro" id="IPR036097">
    <property type="entry name" value="HisK_dim/P_sf"/>
</dbReference>
<dbReference type="PROSITE" id="PS50839">
    <property type="entry name" value="CHASE"/>
    <property type="match status" value="1"/>
</dbReference>
<dbReference type="SUPFAM" id="SSF52172">
    <property type="entry name" value="CheY-like"/>
    <property type="match status" value="2"/>
</dbReference>
<evidence type="ECO:0000256" key="11">
    <source>
        <dbReference type="ARBA" id="ARBA00022801"/>
    </source>
</evidence>
<keyword evidence="10 24" id="KW-0418">Kinase</keyword>
<keyword evidence="8 18" id="KW-0812">Transmembrane</keyword>
<dbReference type="GO" id="GO:0000155">
    <property type="term" value="F:phosphorelay sensor kinase activity"/>
    <property type="evidence" value="ECO:0007669"/>
    <property type="project" value="InterPro"/>
</dbReference>
<dbReference type="Gene3D" id="3.30.450.350">
    <property type="entry name" value="CHASE domain"/>
    <property type="match status" value="1"/>
</dbReference>
<evidence type="ECO:0000259" key="23">
    <source>
        <dbReference type="PROSITE" id="PS50894"/>
    </source>
</evidence>
<dbReference type="InterPro" id="IPR005467">
    <property type="entry name" value="His_kinase_dom"/>
</dbReference>
<feature type="transmembrane region" description="Helical" evidence="18">
    <location>
        <begin position="664"/>
        <end position="686"/>
    </location>
</feature>
<comment type="caution">
    <text evidence="24">The sequence shown here is derived from an EMBL/GenBank/DDBJ whole genome shotgun (WGS) entry which is preliminary data.</text>
</comment>
<name>D2YJK7_VIBMI</name>
<evidence type="ECO:0000259" key="22">
    <source>
        <dbReference type="PROSITE" id="PS50839"/>
    </source>
</evidence>
<evidence type="ECO:0000256" key="6">
    <source>
        <dbReference type="ARBA" id="ARBA00022553"/>
    </source>
</evidence>
<reference evidence="24 25" key="1">
    <citation type="journal article" date="2009" name="BMC Evol. Biol.">
        <title>Genomic taxonomy of Vibrios.</title>
        <authorList>
            <person name="Thompson C.C."/>
            <person name="Vicente A.C."/>
            <person name="Souza R.C."/>
            <person name="Vasconcelos A.T."/>
            <person name="Vesth T."/>
            <person name="Alves N.Jr."/>
            <person name="Ussery D.W."/>
            <person name="Iida T."/>
            <person name="Thompson F.L."/>
        </authorList>
    </citation>
    <scope>NUCLEOTIDE SEQUENCE [LARGE SCALE GENOMIC DNA]</scope>
    <source>
        <strain evidence="24 25">VM603</strain>
    </source>
</reference>
<feature type="domain" description="HPt" evidence="23">
    <location>
        <begin position="1399"/>
        <end position="1498"/>
    </location>
</feature>
<dbReference type="GO" id="GO:0005524">
    <property type="term" value="F:ATP binding"/>
    <property type="evidence" value="ECO:0007669"/>
    <property type="project" value="UniProtKB-KW"/>
</dbReference>
<evidence type="ECO:0000256" key="13">
    <source>
        <dbReference type="ARBA" id="ARBA00022989"/>
    </source>
</evidence>
<dbReference type="Gene3D" id="3.30.565.10">
    <property type="entry name" value="Histidine kinase-like ATPase, C-terminal domain"/>
    <property type="match status" value="1"/>
</dbReference>
<organism evidence="24 25">
    <name type="scientific">Vibrio mimicus VM603</name>
    <dbReference type="NCBI Taxonomy" id="671074"/>
    <lineage>
        <taxon>Bacteria</taxon>
        <taxon>Pseudomonadati</taxon>
        <taxon>Pseudomonadota</taxon>
        <taxon>Gammaproteobacteria</taxon>
        <taxon>Vibrionales</taxon>
        <taxon>Vibrionaceae</taxon>
        <taxon>Vibrio</taxon>
    </lineage>
</organism>
<evidence type="ECO:0000256" key="14">
    <source>
        <dbReference type="ARBA" id="ARBA00023012"/>
    </source>
</evidence>
<evidence type="ECO:0000256" key="3">
    <source>
        <dbReference type="ARBA" id="ARBA00004651"/>
    </source>
</evidence>
<dbReference type="InterPro" id="IPR001789">
    <property type="entry name" value="Sig_transdc_resp-reg_receiver"/>
</dbReference>
<dbReference type="EMBL" id="ACYU01000191">
    <property type="protein sequence ID" value="EEW05043.1"/>
    <property type="molecule type" value="Genomic_DNA"/>
</dbReference>
<dbReference type="CDD" id="cd00082">
    <property type="entry name" value="HisKA"/>
    <property type="match status" value="1"/>
</dbReference>
<dbReference type="Pfam" id="PF13426">
    <property type="entry name" value="PAS_9"/>
    <property type="match status" value="1"/>
</dbReference>
<dbReference type="PROSITE" id="PS50112">
    <property type="entry name" value="PAS"/>
    <property type="match status" value="1"/>
</dbReference>
<gene>
    <name evidence="24" type="ORF">VMB_37040</name>
</gene>
<dbReference type="PANTHER" id="PTHR45339:SF1">
    <property type="entry name" value="HYBRID SIGNAL TRANSDUCTION HISTIDINE KINASE J"/>
    <property type="match status" value="1"/>
</dbReference>
<dbReference type="SUPFAM" id="SSF55785">
    <property type="entry name" value="PYP-like sensor domain (PAS domain)"/>
    <property type="match status" value="1"/>
</dbReference>
<evidence type="ECO:0000256" key="15">
    <source>
        <dbReference type="ARBA" id="ARBA00023136"/>
    </source>
</evidence>
<feature type="domain" description="Response regulatory" evidence="20">
    <location>
        <begin position="1241"/>
        <end position="1358"/>
    </location>
</feature>
<dbReference type="Gene3D" id="3.30.450.20">
    <property type="entry name" value="PAS domain"/>
    <property type="match status" value="2"/>
</dbReference>
<dbReference type="PROSITE" id="PS50109">
    <property type="entry name" value="HIS_KIN"/>
    <property type="match status" value="1"/>
</dbReference>
<keyword evidence="6 17" id="KW-0597">Phosphoprotein</keyword>
<dbReference type="PRINTS" id="PR00344">
    <property type="entry name" value="BCTRLSENSOR"/>
</dbReference>
<dbReference type="InterPro" id="IPR011006">
    <property type="entry name" value="CheY-like_superfamily"/>
</dbReference>
<dbReference type="Pfam" id="PF03924">
    <property type="entry name" value="CHASE"/>
    <property type="match status" value="1"/>
</dbReference>
<dbReference type="Gene3D" id="1.20.120.160">
    <property type="entry name" value="HPT domain"/>
    <property type="match status" value="1"/>
</dbReference>
<feature type="modified residue" description="4-aspartylphosphate" evidence="17">
    <location>
        <position position="1291"/>
    </location>
</feature>
<evidence type="ECO:0000259" key="21">
    <source>
        <dbReference type="PROSITE" id="PS50112"/>
    </source>
</evidence>
<keyword evidence="15 18" id="KW-0472">Membrane</keyword>
<evidence type="ECO:0000256" key="18">
    <source>
        <dbReference type="SAM" id="Phobius"/>
    </source>
</evidence>
<comment type="catalytic activity">
    <reaction evidence="1">
        <text>ATP + protein L-histidine = ADP + protein N-phospho-L-histidine.</text>
        <dbReference type="EC" id="2.7.13.3"/>
    </reaction>
</comment>
<dbReference type="Gene3D" id="3.40.50.2300">
    <property type="match status" value="2"/>
</dbReference>
<evidence type="ECO:0000256" key="5">
    <source>
        <dbReference type="ARBA" id="ARBA00022475"/>
    </source>
</evidence>
<keyword evidence="9" id="KW-0547">Nucleotide-binding</keyword>
<dbReference type="InterPro" id="IPR003661">
    <property type="entry name" value="HisK_dim/P_dom"/>
</dbReference>